<feature type="compositionally biased region" description="Basic and acidic residues" evidence="3">
    <location>
        <begin position="425"/>
        <end position="445"/>
    </location>
</feature>
<feature type="compositionally biased region" description="Acidic residues" evidence="3">
    <location>
        <begin position="907"/>
        <end position="922"/>
    </location>
</feature>
<dbReference type="GO" id="GO:0019888">
    <property type="term" value="F:protein phosphatase regulator activity"/>
    <property type="evidence" value="ECO:0007669"/>
    <property type="project" value="TreeGrafter"/>
</dbReference>
<feature type="compositionally biased region" description="Acidic residues" evidence="3">
    <location>
        <begin position="984"/>
        <end position="993"/>
    </location>
</feature>
<comment type="similarity">
    <text evidence="1">Belongs to the SAPS family.</text>
</comment>
<dbReference type="InterPro" id="IPR007587">
    <property type="entry name" value="SAPS"/>
</dbReference>
<keyword evidence="2" id="KW-0131">Cell cycle</keyword>
<dbReference type="GO" id="GO:0005634">
    <property type="term" value="C:nucleus"/>
    <property type="evidence" value="ECO:0007669"/>
    <property type="project" value="TreeGrafter"/>
</dbReference>
<feature type="region of interest" description="Disordered" evidence="3">
    <location>
        <begin position="531"/>
        <end position="684"/>
    </location>
</feature>
<comment type="caution">
    <text evidence="4">The sequence shown here is derived from an EMBL/GenBank/DDBJ whole genome shotgun (WGS) entry which is preliminary data.</text>
</comment>
<feature type="region of interest" description="Disordered" evidence="3">
    <location>
        <begin position="900"/>
        <end position="1000"/>
    </location>
</feature>
<keyword evidence="5" id="KW-1185">Reference proteome</keyword>
<sequence>MRTATMFWRFGGYANISTIDTILDKPEFTLEELLDESDLIQELKQHNSKLIEYLREDKILEKLLEYVVAPKLEVVETPSEPAEEETRGKPRLLPFSRPRASSRATDATETDEEEQERRRNRYALVACEVLSSDTWSIYESLMENCDLIRNFWTFLSREAPLDPLQASYFTKVNESLFEKKTEEMMDLFRGLPNVVADLLRHVECPMIMDLLLKIIALDRSEGGQGIVEWLYARDIIPTLLSCLDPKHSWLVQTAAGDFIKAIITISANASQNEQQCIGPNELTRQLVSKPCVEQLVGYMLGGGNPLTVGVGIVIEVIRKNNSDYDPDVGAESNAVPSSRDPIYLGTLLRLFADNVPNFMSLIMDGPSRKQGLASTFGEKLEPLGFDRFKTCELMAELLHCSNMGLLNEVGSEQLIEVRDAERHRLRTEGKLGPQREEEHSTDDLTMRMPHTSTEEGRRLEVTNADEDGFEEVEPSKEMSEDTSHEFVKAEVDMAAPPAVSFLEKDEDDFVDEPLSSPRLSVAADKMTEQQFEEPDLVVAPLSPTKAKSAEVAQQSSPKLQAEGSEQAADSVTDKASEPKVSLTIPASSETDEKVGSSGLAPQGGLTSTDGALSPHPEDLPAPLFSASASASAPKSAPEQTAAGSTDGPSESKTEAAADEAATSKDDSVVAAPSDEQREGGSGPVEPVVGDYLKMQFVEHRVVPAILSFFFSYPWNNFLHNVVYDIVQQVFNGPMDRGYNPTLAVSLFEAADITVAIISGQQASDESQAKIKTRMGYMGHLTLIAEEVVKFTERHPPELLSEMVLDKVMSQDWINYVEGALAETRERDNAILGGVRPEVALGHRGSLGNNGLGGVGLSGLGGASGGASNALAEAGLNGGIELNEGSGNGIGPFAISAGTLMSGFGSSSDEEDEEGDGDEEDVNSEVSADSNEDRGAGSPEPRGAAESPEDVIMRSPEPLREESPDVSPDLPATVLGQPVKLRDLDDSDERMEDEQQQRLLP</sequence>
<feature type="region of interest" description="Disordered" evidence="3">
    <location>
        <begin position="425"/>
        <end position="483"/>
    </location>
</feature>
<dbReference type="GO" id="GO:0005829">
    <property type="term" value="C:cytosol"/>
    <property type="evidence" value="ECO:0007669"/>
    <property type="project" value="TreeGrafter"/>
</dbReference>
<dbReference type="AlphaFoldDB" id="A0AB34FNF8"/>
<reference evidence="4" key="1">
    <citation type="submission" date="2023-01" db="EMBL/GenBank/DDBJ databases">
        <title>The growth and conidiation of Purpureocillium lavendulum are regulated by nitrogen source and histone H3K14 acetylation.</title>
        <authorList>
            <person name="Tang P."/>
            <person name="Han J."/>
            <person name="Zhang C."/>
            <person name="Tang P."/>
            <person name="Qi F."/>
            <person name="Zhang K."/>
            <person name="Liang L."/>
        </authorList>
    </citation>
    <scope>NUCLEOTIDE SEQUENCE</scope>
    <source>
        <strain evidence="4">YMF1.00683</strain>
    </source>
</reference>
<organism evidence="4 5">
    <name type="scientific">Purpureocillium lavendulum</name>
    <dbReference type="NCBI Taxonomy" id="1247861"/>
    <lineage>
        <taxon>Eukaryota</taxon>
        <taxon>Fungi</taxon>
        <taxon>Dikarya</taxon>
        <taxon>Ascomycota</taxon>
        <taxon>Pezizomycotina</taxon>
        <taxon>Sordariomycetes</taxon>
        <taxon>Hypocreomycetidae</taxon>
        <taxon>Hypocreales</taxon>
        <taxon>Ophiocordycipitaceae</taxon>
        <taxon>Purpureocillium</taxon>
    </lineage>
</organism>
<dbReference type="Proteomes" id="UP001163105">
    <property type="component" value="Unassembled WGS sequence"/>
</dbReference>
<feature type="compositionally biased region" description="Basic and acidic residues" evidence="3">
    <location>
        <begin position="473"/>
        <end position="483"/>
    </location>
</feature>
<name>A0AB34FNF8_9HYPO</name>
<dbReference type="PANTHER" id="PTHR12634">
    <property type="entry name" value="SIT4 YEAST -ASSOCIATING PROTEIN-RELATED"/>
    <property type="match status" value="1"/>
</dbReference>
<gene>
    <name evidence="4" type="primary">SAP185_190</name>
    <name evidence="4" type="ORF">O9K51_06414</name>
</gene>
<evidence type="ECO:0000313" key="5">
    <source>
        <dbReference type="Proteomes" id="UP001163105"/>
    </source>
</evidence>
<proteinExistence type="inferred from homology"/>
<evidence type="ECO:0000256" key="3">
    <source>
        <dbReference type="SAM" id="MobiDB-lite"/>
    </source>
</evidence>
<feature type="region of interest" description="Disordered" evidence="3">
    <location>
        <begin position="76"/>
        <end position="117"/>
    </location>
</feature>
<feature type="compositionally biased region" description="Low complexity" evidence="3">
    <location>
        <begin position="620"/>
        <end position="637"/>
    </location>
</feature>
<dbReference type="PANTHER" id="PTHR12634:SF8">
    <property type="entry name" value="FIERY MOUNTAIN, ISOFORM D"/>
    <property type="match status" value="1"/>
</dbReference>
<dbReference type="Pfam" id="PF04499">
    <property type="entry name" value="SAPS"/>
    <property type="match status" value="1"/>
</dbReference>
<evidence type="ECO:0000256" key="2">
    <source>
        <dbReference type="ARBA" id="ARBA00023306"/>
    </source>
</evidence>
<dbReference type="GO" id="GO:0019903">
    <property type="term" value="F:protein phosphatase binding"/>
    <property type="evidence" value="ECO:0007669"/>
    <property type="project" value="InterPro"/>
</dbReference>
<evidence type="ECO:0000256" key="1">
    <source>
        <dbReference type="ARBA" id="ARBA00006180"/>
    </source>
</evidence>
<feature type="compositionally biased region" description="Acidic residues" evidence="3">
    <location>
        <begin position="463"/>
        <end position="472"/>
    </location>
</feature>
<evidence type="ECO:0000313" key="4">
    <source>
        <dbReference type="EMBL" id="KAJ6440624.1"/>
    </source>
</evidence>
<protein>
    <submittedName>
        <fullName evidence="4">Sit4-associated protein</fullName>
    </submittedName>
</protein>
<dbReference type="EMBL" id="JAQHRD010000005">
    <property type="protein sequence ID" value="KAJ6440624.1"/>
    <property type="molecule type" value="Genomic_DNA"/>
</dbReference>
<accession>A0AB34FNF8</accession>
<feature type="compositionally biased region" description="Basic and acidic residues" evidence="3">
    <location>
        <begin position="649"/>
        <end position="667"/>
    </location>
</feature>